<dbReference type="GO" id="GO:0003677">
    <property type="term" value="F:DNA binding"/>
    <property type="evidence" value="ECO:0007669"/>
    <property type="project" value="InterPro"/>
</dbReference>
<dbReference type="EMBL" id="CP060490">
    <property type="protein sequence ID" value="QNL45476.1"/>
    <property type="molecule type" value="Genomic_DNA"/>
</dbReference>
<dbReference type="KEGG" id="ohi:H8790_05595"/>
<sequence length="97" mass="11076">MKIFAYHGMKNVSGSRIRQARRALKLSQTELAAQLQVRGVVLERDTISRMEIGDRIVADYELRTMAEILKVDVAWLLNVEEGEEQWVGQAGERPDAY</sequence>
<dbReference type="Pfam" id="PF01381">
    <property type="entry name" value="HTH_3"/>
    <property type="match status" value="1"/>
</dbReference>
<dbReference type="SUPFAM" id="SSF47413">
    <property type="entry name" value="lambda repressor-like DNA-binding domains"/>
    <property type="match status" value="1"/>
</dbReference>
<feature type="domain" description="HTH cro/C1-type" evidence="1">
    <location>
        <begin position="17"/>
        <end position="76"/>
    </location>
</feature>
<dbReference type="EMBL" id="CP060490">
    <property type="protein sequence ID" value="QNL43317.1"/>
    <property type="molecule type" value="Genomic_DNA"/>
</dbReference>
<dbReference type="CDD" id="cd00093">
    <property type="entry name" value="HTH_XRE"/>
    <property type="match status" value="1"/>
</dbReference>
<organism evidence="2 4">
    <name type="scientific">Oscillibacter hominis</name>
    <dbReference type="NCBI Taxonomy" id="2763056"/>
    <lineage>
        <taxon>Bacteria</taxon>
        <taxon>Bacillati</taxon>
        <taxon>Bacillota</taxon>
        <taxon>Clostridia</taxon>
        <taxon>Eubacteriales</taxon>
        <taxon>Oscillospiraceae</taxon>
        <taxon>Oscillibacter</taxon>
    </lineage>
</organism>
<dbReference type="PROSITE" id="PS50943">
    <property type="entry name" value="HTH_CROC1"/>
    <property type="match status" value="1"/>
</dbReference>
<gene>
    <name evidence="3" type="ORF">H8790_05595</name>
    <name evidence="2" type="ORF">H8790_07335</name>
</gene>
<name>A0A7G9B186_9FIRM</name>
<dbReference type="AlphaFoldDB" id="A0A7G9B186"/>
<protein>
    <submittedName>
        <fullName evidence="2">Helix-turn-helix transcriptional regulator</fullName>
    </submittedName>
</protein>
<keyword evidence="4" id="KW-1185">Reference proteome</keyword>
<dbReference type="RefSeq" id="WP_187331908.1">
    <property type="nucleotide sequence ID" value="NZ_CP060490.1"/>
</dbReference>
<evidence type="ECO:0000313" key="4">
    <source>
        <dbReference type="Proteomes" id="UP000515960"/>
    </source>
</evidence>
<proteinExistence type="predicted"/>
<dbReference type="KEGG" id="ohi:H8790_07335"/>
<evidence type="ECO:0000313" key="3">
    <source>
        <dbReference type="EMBL" id="QNL45476.1"/>
    </source>
</evidence>
<dbReference type="SMART" id="SM00530">
    <property type="entry name" value="HTH_XRE"/>
    <property type="match status" value="1"/>
</dbReference>
<dbReference type="Gene3D" id="1.10.260.40">
    <property type="entry name" value="lambda repressor-like DNA-binding domains"/>
    <property type="match status" value="1"/>
</dbReference>
<dbReference type="InterPro" id="IPR001387">
    <property type="entry name" value="Cro/C1-type_HTH"/>
</dbReference>
<reference evidence="2 4" key="1">
    <citation type="submission" date="2020-08" db="EMBL/GenBank/DDBJ databases">
        <authorList>
            <person name="Liu C."/>
            <person name="Sun Q."/>
        </authorList>
    </citation>
    <scope>NUCLEOTIDE SEQUENCE [LARGE SCALE GENOMIC DNA]</scope>
    <source>
        <strain evidence="2 4">NSJ-62</strain>
    </source>
</reference>
<dbReference type="Proteomes" id="UP000515960">
    <property type="component" value="Chromosome"/>
</dbReference>
<evidence type="ECO:0000259" key="1">
    <source>
        <dbReference type="PROSITE" id="PS50943"/>
    </source>
</evidence>
<dbReference type="InterPro" id="IPR010982">
    <property type="entry name" value="Lambda_DNA-bd_dom_sf"/>
</dbReference>
<evidence type="ECO:0000313" key="2">
    <source>
        <dbReference type="EMBL" id="QNL43317.1"/>
    </source>
</evidence>
<accession>A0A7G9B186</accession>